<reference evidence="2" key="1">
    <citation type="submission" date="2020-01" db="EMBL/GenBank/DDBJ databases">
        <authorList>
            <consortium name="DOE Joint Genome Institute"/>
            <person name="Haridas S."/>
            <person name="Albert R."/>
            <person name="Binder M."/>
            <person name="Bloem J."/>
            <person name="Labutti K."/>
            <person name="Salamov A."/>
            <person name="Andreopoulos B."/>
            <person name="Baker S.E."/>
            <person name="Barry K."/>
            <person name="Bills G."/>
            <person name="Bluhm B.H."/>
            <person name="Cannon C."/>
            <person name="Castanera R."/>
            <person name="Culley D.E."/>
            <person name="Daum C."/>
            <person name="Ezra D."/>
            <person name="Gonzalez J.B."/>
            <person name="Henrissat B."/>
            <person name="Kuo A."/>
            <person name="Liang C."/>
            <person name="Lipzen A."/>
            <person name="Lutzoni F."/>
            <person name="Magnuson J."/>
            <person name="Mondo S."/>
            <person name="Nolan M."/>
            <person name="Ohm R."/>
            <person name="Pangilinan J."/>
            <person name="Park H.-J."/>
            <person name="Ramirez L."/>
            <person name="Alfaro M."/>
            <person name="Sun H."/>
            <person name="Tritt A."/>
            <person name="Yoshinaga Y."/>
            <person name="Zwiers L.-H."/>
            <person name="Turgeon B.G."/>
            <person name="Goodwin S.B."/>
            <person name="Spatafora J.W."/>
            <person name="Crous P.W."/>
            <person name="Grigoriev I.V."/>
        </authorList>
    </citation>
    <scope>NUCLEOTIDE SEQUENCE</scope>
    <source>
        <strain evidence="2">P77</strain>
    </source>
</reference>
<name>A0A6A5K463_9PLEO</name>
<evidence type="ECO:0000256" key="1">
    <source>
        <dbReference type="SAM" id="MobiDB-lite"/>
    </source>
</evidence>
<proteinExistence type="predicted"/>
<dbReference type="AlphaFoldDB" id="A0A6A5K463"/>
<dbReference type="EMBL" id="ML975360">
    <property type="protein sequence ID" value="KAF1831571.1"/>
    <property type="molecule type" value="Genomic_DNA"/>
</dbReference>
<evidence type="ECO:0000313" key="2">
    <source>
        <dbReference type="EMBL" id="KAF1831571.1"/>
    </source>
</evidence>
<feature type="compositionally biased region" description="Low complexity" evidence="1">
    <location>
        <begin position="26"/>
        <end position="40"/>
    </location>
</feature>
<organism evidence="2 3">
    <name type="scientific">Decorospora gaudefroyi</name>
    <dbReference type="NCBI Taxonomy" id="184978"/>
    <lineage>
        <taxon>Eukaryota</taxon>
        <taxon>Fungi</taxon>
        <taxon>Dikarya</taxon>
        <taxon>Ascomycota</taxon>
        <taxon>Pezizomycotina</taxon>
        <taxon>Dothideomycetes</taxon>
        <taxon>Pleosporomycetidae</taxon>
        <taxon>Pleosporales</taxon>
        <taxon>Pleosporineae</taxon>
        <taxon>Pleosporaceae</taxon>
        <taxon>Decorospora</taxon>
    </lineage>
</organism>
<accession>A0A6A5K463</accession>
<feature type="compositionally biased region" description="Polar residues" evidence="1">
    <location>
        <begin position="87"/>
        <end position="110"/>
    </location>
</feature>
<sequence length="263" mass="27994">MPRGKFDASNVGPPIPLHQDPDAIRSVSGSQAGGEASSSSNKQKYSAEEDALPPGSIPPPNKHHPKPDHPLRSQVPKPPSSYAGPSVRSSVSQKGLQHPAQQSIVHSQPASIPPLTMAERTELLAKNRASIRGAAAPQVHTPRRRHPETCFEKLRSCCTGRACWAEPHGCCYESERTGAETEGTIGRWARDDGICVTCGLKACLCKVGCQYFGGSEAACCNGCGCVRCCGYEHGCWDYPSGLSCLGNLCRDLGQGGCDYFSNV</sequence>
<evidence type="ECO:0000313" key="3">
    <source>
        <dbReference type="Proteomes" id="UP000800040"/>
    </source>
</evidence>
<gene>
    <name evidence="2" type="ORF">BDW02DRAFT_45695</name>
</gene>
<dbReference type="Proteomes" id="UP000800040">
    <property type="component" value="Unassembled WGS sequence"/>
</dbReference>
<keyword evidence="3" id="KW-1185">Reference proteome</keyword>
<protein>
    <submittedName>
        <fullName evidence="2">Uncharacterized protein</fullName>
    </submittedName>
</protein>
<feature type="region of interest" description="Disordered" evidence="1">
    <location>
        <begin position="1"/>
        <end position="113"/>
    </location>
</feature>